<dbReference type="SMART" id="SM00651">
    <property type="entry name" value="Sm"/>
    <property type="match status" value="1"/>
</dbReference>
<feature type="domain" description="Sm" evidence="2">
    <location>
        <begin position="599"/>
        <end position="673"/>
    </location>
</feature>
<dbReference type="Pfam" id="PF01423">
    <property type="entry name" value="LSM"/>
    <property type="match status" value="1"/>
</dbReference>
<evidence type="ECO:0000313" key="3">
    <source>
        <dbReference type="EMBL" id="GJJ06237.1"/>
    </source>
</evidence>
<dbReference type="Gene3D" id="2.30.30.100">
    <property type="match status" value="1"/>
</dbReference>
<dbReference type="AlphaFoldDB" id="A0AAV4ZYQ6"/>
<dbReference type="Proteomes" id="UP001050691">
    <property type="component" value="Unassembled WGS sequence"/>
</dbReference>
<dbReference type="InterPro" id="IPR001163">
    <property type="entry name" value="Sm_dom_euk/arc"/>
</dbReference>
<feature type="region of interest" description="Disordered" evidence="1">
    <location>
        <begin position="208"/>
        <end position="236"/>
    </location>
</feature>
<evidence type="ECO:0000313" key="4">
    <source>
        <dbReference type="Proteomes" id="UP001050691"/>
    </source>
</evidence>
<dbReference type="GO" id="GO:0006397">
    <property type="term" value="P:mRNA processing"/>
    <property type="evidence" value="ECO:0007669"/>
    <property type="project" value="InterPro"/>
</dbReference>
<dbReference type="InterPro" id="IPR016654">
    <property type="entry name" value="U6_snRNA_Lsm2"/>
</dbReference>
<sequence length="699" mass="77919">MVTVYSYMPSTGQHDTCITTYIDFSSNVQGPVRLRLVFGDLPRPTIVETNSDRSYTNTQGNWTLKAYVPLVEQVSAHVADMTSNGRLEWPLTIQALDSNNTLLDSVVFGVFSYDDYSDSPSPSSSTSTYDYQCIPKSPEKHQYFDTNYPPPLTSKRAVIDNDTINLRRLSAVSDTQACLPLNLPNKPRFNQPSNRFGTTISPQTLTQQMSSSSTLPQSSVFATGTRKRARSSPVANTISVSGESSTLIRTSQLGNYHASEPAVVTVRGNLESMKESWTDTENQAHRRLVQFWKRLKGNTLEISFAPILQSSYKENTIVVSCIHREDIDDYFITSVDVIYLLESLAGNRFEVEEKNRIRRNLEGFKPLTISKTKPGTEDFFRIIMEFPLPRPRNIEKDVKVFEWGKLKGMLDKVFSKYSIVPVSSSKVSPTSDTFDIDLQSDSEDKKPNLTQNEGNAEGDWHLPAAGQLQKPLVYPEPSLDQTSTMEMFNEGGYEGVKLYDHSTTMSVGGVDNPMVKSEYPSYSPLLGSYSRNGSLGRAYEQLRAKSPPSSDNSPLSATLSISSAGSSDGFINNEASDVYPSMASNNLQSNTVKVGFTMLIFSVFKTLTDQTVTVELKNDLCITGVLKSVDQFLNIRLDNIRVSDESRHPHMMAVKNCFIRGSVVRYVQLPAKAVDVNLLEDATRRGPSFLFCPYTRRAS</sequence>
<feature type="region of interest" description="Disordered" evidence="1">
    <location>
        <begin position="423"/>
        <end position="461"/>
    </location>
</feature>
<dbReference type="CDD" id="cd01725">
    <property type="entry name" value="LSm2"/>
    <property type="match status" value="1"/>
</dbReference>
<dbReference type="FunFam" id="2.30.30.100:FF:000053">
    <property type="entry name" value="U6 snRNA-associated Sm-like protein LSm2"/>
    <property type="match status" value="1"/>
</dbReference>
<comment type="caution">
    <text evidence="3">The sequence shown here is derived from an EMBL/GenBank/DDBJ whole genome shotgun (WGS) entry which is preliminary data.</text>
</comment>
<organism evidence="3 4">
    <name type="scientific">Clathrus columnatus</name>
    <dbReference type="NCBI Taxonomy" id="1419009"/>
    <lineage>
        <taxon>Eukaryota</taxon>
        <taxon>Fungi</taxon>
        <taxon>Dikarya</taxon>
        <taxon>Basidiomycota</taxon>
        <taxon>Agaricomycotina</taxon>
        <taxon>Agaricomycetes</taxon>
        <taxon>Phallomycetidae</taxon>
        <taxon>Phallales</taxon>
        <taxon>Clathraceae</taxon>
        <taxon>Clathrus</taxon>
    </lineage>
</organism>
<dbReference type="GO" id="GO:0032991">
    <property type="term" value="C:protein-containing complex"/>
    <property type="evidence" value="ECO:0007669"/>
    <property type="project" value="UniProtKB-ARBA"/>
</dbReference>
<name>A0AAV4ZYQ6_9AGAM</name>
<dbReference type="GO" id="GO:0005634">
    <property type="term" value="C:nucleus"/>
    <property type="evidence" value="ECO:0007669"/>
    <property type="project" value="TreeGrafter"/>
</dbReference>
<dbReference type="EMBL" id="BPWL01000001">
    <property type="protein sequence ID" value="GJJ06237.1"/>
    <property type="molecule type" value="Genomic_DNA"/>
</dbReference>
<dbReference type="InterPro" id="IPR010920">
    <property type="entry name" value="LSM_dom_sf"/>
</dbReference>
<dbReference type="PANTHER" id="PTHR39463">
    <property type="entry name" value="MEDUSA"/>
    <property type="match status" value="1"/>
</dbReference>
<reference evidence="3" key="1">
    <citation type="submission" date="2021-10" db="EMBL/GenBank/DDBJ databases">
        <title>De novo Genome Assembly of Clathrus columnatus (Basidiomycota, Fungi) Using Illumina and Nanopore Sequence Data.</title>
        <authorList>
            <person name="Ogiso-Tanaka E."/>
            <person name="Itagaki H."/>
            <person name="Hosoya T."/>
            <person name="Hosaka K."/>
        </authorList>
    </citation>
    <scope>NUCLEOTIDE SEQUENCE</scope>
    <source>
        <strain evidence="3">MO-923</strain>
    </source>
</reference>
<dbReference type="SUPFAM" id="SSF50182">
    <property type="entry name" value="Sm-like ribonucleoproteins"/>
    <property type="match status" value="1"/>
</dbReference>
<feature type="compositionally biased region" description="Low complexity" evidence="1">
    <location>
        <begin position="208"/>
        <end position="219"/>
    </location>
</feature>
<dbReference type="Pfam" id="PF23305">
    <property type="entry name" value="DUF7082"/>
    <property type="match status" value="1"/>
</dbReference>
<dbReference type="PANTHER" id="PTHR39463:SF1">
    <property type="entry name" value="MEDUSA"/>
    <property type="match status" value="1"/>
</dbReference>
<dbReference type="InterPro" id="IPR055509">
    <property type="entry name" value="DUF7082"/>
</dbReference>
<dbReference type="InterPro" id="IPR047575">
    <property type="entry name" value="Sm"/>
</dbReference>
<evidence type="ECO:0000259" key="2">
    <source>
        <dbReference type="PROSITE" id="PS52002"/>
    </source>
</evidence>
<dbReference type="GO" id="GO:0003723">
    <property type="term" value="F:RNA binding"/>
    <property type="evidence" value="ECO:0007669"/>
    <property type="project" value="InterPro"/>
</dbReference>
<protein>
    <recommendedName>
        <fullName evidence="2">Sm domain-containing protein</fullName>
    </recommendedName>
</protein>
<evidence type="ECO:0000256" key="1">
    <source>
        <dbReference type="SAM" id="MobiDB-lite"/>
    </source>
</evidence>
<gene>
    <name evidence="3" type="ORF">Clacol_000427</name>
</gene>
<proteinExistence type="predicted"/>
<dbReference type="PROSITE" id="PS52002">
    <property type="entry name" value="SM"/>
    <property type="match status" value="1"/>
</dbReference>
<keyword evidence="4" id="KW-1185">Reference proteome</keyword>
<accession>A0AAV4ZYQ6</accession>